<evidence type="ECO:0000313" key="3">
    <source>
        <dbReference type="EMBL" id="GAA4619896.1"/>
    </source>
</evidence>
<gene>
    <name evidence="3" type="ORF">GCM10023196_001760</name>
</gene>
<reference evidence="4" key="1">
    <citation type="journal article" date="2019" name="Int. J. Syst. Evol. Microbiol.">
        <title>The Global Catalogue of Microorganisms (GCM) 10K type strain sequencing project: providing services to taxonomists for standard genome sequencing and annotation.</title>
        <authorList>
            <consortium name="The Broad Institute Genomics Platform"/>
            <consortium name="The Broad Institute Genome Sequencing Center for Infectious Disease"/>
            <person name="Wu L."/>
            <person name="Ma J."/>
        </authorList>
    </citation>
    <scope>NUCLEOTIDE SEQUENCE [LARGE SCALE GENOMIC DNA]</scope>
    <source>
        <strain evidence="4">JCM 17939</strain>
    </source>
</reference>
<dbReference type="EMBL" id="BAABHK010000001">
    <property type="protein sequence ID" value="GAA4619896.1"/>
    <property type="molecule type" value="Genomic_DNA"/>
</dbReference>
<protein>
    <recommendedName>
        <fullName evidence="5">Trehalose-6-phosphate synthase</fullName>
    </recommendedName>
</protein>
<feature type="region of interest" description="Disordered" evidence="2">
    <location>
        <begin position="54"/>
        <end position="128"/>
    </location>
</feature>
<accession>A0ABP8U313</accession>
<keyword evidence="4" id="KW-1185">Reference proteome</keyword>
<dbReference type="Proteomes" id="UP001501442">
    <property type="component" value="Unassembled WGS sequence"/>
</dbReference>
<dbReference type="SUPFAM" id="SSF53756">
    <property type="entry name" value="UDP-Glycosyltransferase/glycogen phosphorylase"/>
    <property type="match status" value="1"/>
</dbReference>
<comment type="similarity">
    <text evidence="1">Belongs to the glycosyltransferase 20 family.</text>
</comment>
<name>A0ABP8U313_9ACTN</name>
<dbReference type="PANTHER" id="PTHR10788">
    <property type="entry name" value="TREHALOSE-6-PHOSPHATE SYNTHASE"/>
    <property type="match status" value="1"/>
</dbReference>
<feature type="compositionally biased region" description="Polar residues" evidence="2">
    <location>
        <begin position="57"/>
        <end position="69"/>
    </location>
</feature>
<dbReference type="PANTHER" id="PTHR10788:SF106">
    <property type="entry name" value="BCDNA.GH08860"/>
    <property type="match status" value="1"/>
</dbReference>
<sequence length="539" mass="58734">MSPPSGGPRPRVRLIVCSNSAPRWQDGAGLLPRSPGGLVPLLATLFGEHGGDWVSTMPVNGPSQPSRGNGSLRKSRPPGDAAIELTGPPGNGSAEPTPPPCDGSVELTRSPGDGSAEPTRPPGNGAVEVTRLPGDVTLHRLRLPRDVVDRHYETIGVRLLLWLFHYLLDTSRQPDGRLAEAWSGYEAVNRAYADRVAALMTGSPDEFVLVNDHHLFLVPEMLGRRDGRRGRIAFFQGLPWCEPDYFGVLPAYIRDRILASLLCADVVGFHCTRWALAFLGCCARYLPGCTVDDDGVTYDGHRTQVAVAPFPLDVAAVERLRDEPATAEWRGRLDREGQGRRMIVRADRIDLWKNLPRGFAAYRSLLEREPGLAGEWWFCAVATPPGRPTERTLALQRECEGMVADLNERFGAPGRPAVSLIYPDLATTRNCVVAALSGADVTLVNPTFDGMNLVAKEALFLGERARLLLSVNAGAYEQLADHVTPVHPFDVEATASAMRDAMASGEVPAGRAAARRSLREQDVNNWLDRMMGAEPCRRP</sequence>
<evidence type="ECO:0008006" key="5">
    <source>
        <dbReference type="Google" id="ProtNLM"/>
    </source>
</evidence>
<evidence type="ECO:0000256" key="2">
    <source>
        <dbReference type="SAM" id="MobiDB-lite"/>
    </source>
</evidence>
<proteinExistence type="inferred from homology"/>
<dbReference type="Pfam" id="PF00982">
    <property type="entry name" value="Glyco_transf_20"/>
    <property type="match status" value="1"/>
</dbReference>
<dbReference type="Gene3D" id="3.40.50.2000">
    <property type="entry name" value="Glycogen Phosphorylase B"/>
    <property type="match status" value="2"/>
</dbReference>
<dbReference type="RefSeq" id="WP_345428299.1">
    <property type="nucleotide sequence ID" value="NZ_BAABHK010000001.1"/>
</dbReference>
<evidence type="ECO:0000256" key="1">
    <source>
        <dbReference type="ARBA" id="ARBA00008799"/>
    </source>
</evidence>
<comment type="caution">
    <text evidence="3">The sequence shown here is derived from an EMBL/GenBank/DDBJ whole genome shotgun (WGS) entry which is preliminary data.</text>
</comment>
<evidence type="ECO:0000313" key="4">
    <source>
        <dbReference type="Proteomes" id="UP001501442"/>
    </source>
</evidence>
<dbReference type="InterPro" id="IPR001830">
    <property type="entry name" value="Glyco_trans_20"/>
</dbReference>
<organism evidence="3 4">
    <name type="scientific">Actinoallomurus vinaceus</name>
    <dbReference type="NCBI Taxonomy" id="1080074"/>
    <lineage>
        <taxon>Bacteria</taxon>
        <taxon>Bacillati</taxon>
        <taxon>Actinomycetota</taxon>
        <taxon>Actinomycetes</taxon>
        <taxon>Streptosporangiales</taxon>
        <taxon>Thermomonosporaceae</taxon>
        <taxon>Actinoallomurus</taxon>
    </lineage>
</organism>